<dbReference type="AlphaFoldDB" id="A0A4R2NP80"/>
<gene>
    <name evidence="2" type="ORF">EV195_10819</name>
</gene>
<organism evidence="2 3">
    <name type="scientific">Tenacibaculum skagerrakense</name>
    <dbReference type="NCBI Taxonomy" id="186571"/>
    <lineage>
        <taxon>Bacteria</taxon>
        <taxon>Pseudomonadati</taxon>
        <taxon>Bacteroidota</taxon>
        <taxon>Flavobacteriia</taxon>
        <taxon>Flavobacteriales</taxon>
        <taxon>Flavobacteriaceae</taxon>
        <taxon>Tenacibaculum</taxon>
    </lineage>
</organism>
<keyword evidence="1" id="KW-0812">Transmembrane</keyword>
<name>A0A4R2NP80_9FLAO</name>
<dbReference type="EMBL" id="SLXM01000008">
    <property type="protein sequence ID" value="TCP23550.1"/>
    <property type="molecule type" value="Genomic_DNA"/>
</dbReference>
<evidence type="ECO:0000256" key="1">
    <source>
        <dbReference type="SAM" id="Phobius"/>
    </source>
</evidence>
<keyword evidence="3" id="KW-1185">Reference proteome</keyword>
<feature type="transmembrane region" description="Helical" evidence="1">
    <location>
        <begin position="42"/>
        <end position="66"/>
    </location>
</feature>
<feature type="transmembrane region" description="Helical" evidence="1">
    <location>
        <begin position="12"/>
        <end position="30"/>
    </location>
</feature>
<evidence type="ECO:0000313" key="3">
    <source>
        <dbReference type="Proteomes" id="UP000294564"/>
    </source>
</evidence>
<sequence>MKKETNYRSWSFRLLVYVLLLNAVTMYLAIKFIPLIHDSERFYIRMLLLSVLALILFIAGVILTVLSVKNNEDKDYKYKISIFGYPIFFIVSVLTSFL</sequence>
<proteinExistence type="predicted"/>
<comment type="caution">
    <text evidence="2">The sequence shown here is derived from an EMBL/GenBank/DDBJ whole genome shotgun (WGS) entry which is preliminary data.</text>
</comment>
<reference evidence="2 3" key="1">
    <citation type="submission" date="2019-03" db="EMBL/GenBank/DDBJ databases">
        <title>Genomic Encyclopedia of Type Strains, Phase IV (KMG-IV): sequencing the most valuable type-strain genomes for metagenomic binning, comparative biology and taxonomic classification.</title>
        <authorList>
            <person name="Goeker M."/>
        </authorList>
    </citation>
    <scope>NUCLEOTIDE SEQUENCE [LARGE SCALE GENOMIC DNA]</scope>
    <source>
        <strain evidence="2 3">DSM 14836</strain>
    </source>
</reference>
<dbReference type="Proteomes" id="UP000294564">
    <property type="component" value="Unassembled WGS sequence"/>
</dbReference>
<protein>
    <submittedName>
        <fullName evidence="2">Uncharacterized protein</fullName>
    </submittedName>
</protein>
<keyword evidence="1" id="KW-1133">Transmembrane helix</keyword>
<accession>A0A4R2NP80</accession>
<feature type="transmembrane region" description="Helical" evidence="1">
    <location>
        <begin position="78"/>
        <end position="97"/>
    </location>
</feature>
<evidence type="ECO:0000313" key="2">
    <source>
        <dbReference type="EMBL" id="TCP23550.1"/>
    </source>
</evidence>
<keyword evidence="1" id="KW-0472">Membrane</keyword>